<evidence type="ECO:0000313" key="8">
    <source>
        <dbReference type="EMBL" id="OGF63702.1"/>
    </source>
</evidence>
<dbReference type="PANTHER" id="PTHR43811">
    <property type="entry name" value="FKBP-TYPE PEPTIDYL-PROLYL CIS-TRANS ISOMERASE FKPA"/>
    <property type="match status" value="1"/>
</dbReference>
<dbReference type="Gene3D" id="3.10.50.40">
    <property type="match status" value="1"/>
</dbReference>
<dbReference type="AlphaFoldDB" id="A0A1F5VJU4"/>
<dbReference type="FunFam" id="3.10.50.40:FF:000006">
    <property type="entry name" value="Peptidyl-prolyl cis-trans isomerase"/>
    <property type="match status" value="1"/>
</dbReference>
<evidence type="ECO:0000256" key="1">
    <source>
        <dbReference type="ARBA" id="ARBA00000971"/>
    </source>
</evidence>
<gene>
    <name evidence="8" type="ORF">A2Y62_09535</name>
</gene>
<dbReference type="SUPFAM" id="SSF54534">
    <property type="entry name" value="FKBP-like"/>
    <property type="match status" value="1"/>
</dbReference>
<comment type="caution">
    <text evidence="8">The sequence shown here is derived from an EMBL/GenBank/DDBJ whole genome shotgun (WGS) entry which is preliminary data.</text>
</comment>
<dbReference type="GO" id="GO:0003755">
    <property type="term" value="F:peptidyl-prolyl cis-trans isomerase activity"/>
    <property type="evidence" value="ECO:0007669"/>
    <property type="project" value="UniProtKB-UniRule"/>
</dbReference>
<dbReference type="PROSITE" id="PS50059">
    <property type="entry name" value="FKBP_PPIASE"/>
    <property type="match status" value="1"/>
</dbReference>
<evidence type="ECO:0000256" key="2">
    <source>
        <dbReference type="ARBA" id="ARBA00006577"/>
    </source>
</evidence>
<evidence type="ECO:0000256" key="3">
    <source>
        <dbReference type="ARBA" id="ARBA00023110"/>
    </source>
</evidence>
<comment type="similarity">
    <text evidence="2 6">Belongs to the FKBP-type PPIase family.</text>
</comment>
<sequence length="141" mass="15427">MENFKNIAEKNKIAGEEFLKKNANNEGITTTSSGLQYKIIKDGTGNSPALTDIVIVHYAGTLVDGTEFDSSYKRGKPAVFPVNRVIAGWTEALQMMKIDSHWQLFIPSKLAYGSQGAGKVIGSNAALIFEVELLGIQEQYK</sequence>
<keyword evidence="3 5" id="KW-0697">Rotamase</keyword>
<accession>A0A1F5VJU4</accession>
<dbReference type="STRING" id="1817863.A2Y62_09535"/>
<dbReference type="Pfam" id="PF00254">
    <property type="entry name" value="FKBP_C"/>
    <property type="match status" value="1"/>
</dbReference>
<name>A0A1F5VJU4_9BACT</name>
<organism evidence="8 9">
    <name type="scientific">Candidatus Fischerbacteria bacterium RBG_13_37_8</name>
    <dbReference type="NCBI Taxonomy" id="1817863"/>
    <lineage>
        <taxon>Bacteria</taxon>
        <taxon>Candidatus Fischeribacteriota</taxon>
    </lineage>
</organism>
<dbReference type="InterPro" id="IPR000774">
    <property type="entry name" value="PPIase_FKBP_N"/>
</dbReference>
<feature type="domain" description="PPIase FKBP-type" evidence="7">
    <location>
        <begin position="51"/>
        <end position="137"/>
    </location>
</feature>
<keyword evidence="4 5" id="KW-0413">Isomerase</keyword>
<dbReference type="EMBL" id="MFGW01000154">
    <property type="protein sequence ID" value="OGF63702.1"/>
    <property type="molecule type" value="Genomic_DNA"/>
</dbReference>
<evidence type="ECO:0000313" key="9">
    <source>
        <dbReference type="Proteomes" id="UP000178943"/>
    </source>
</evidence>
<comment type="catalytic activity">
    <reaction evidence="1 5 6">
        <text>[protein]-peptidylproline (omega=180) = [protein]-peptidylproline (omega=0)</text>
        <dbReference type="Rhea" id="RHEA:16237"/>
        <dbReference type="Rhea" id="RHEA-COMP:10747"/>
        <dbReference type="Rhea" id="RHEA-COMP:10748"/>
        <dbReference type="ChEBI" id="CHEBI:83833"/>
        <dbReference type="ChEBI" id="CHEBI:83834"/>
        <dbReference type="EC" id="5.2.1.8"/>
    </reaction>
</comment>
<evidence type="ECO:0000259" key="7">
    <source>
        <dbReference type="PROSITE" id="PS50059"/>
    </source>
</evidence>
<dbReference type="GO" id="GO:0006457">
    <property type="term" value="P:protein folding"/>
    <property type="evidence" value="ECO:0007669"/>
    <property type="project" value="InterPro"/>
</dbReference>
<evidence type="ECO:0000256" key="4">
    <source>
        <dbReference type="ARBA" id="ARBA00023235"/>
    </source>
</evidence>
<evidence type="ECO:0000256" key="6">
    <source>
        <dbReference type="RuleBase" id="RU003915"/>
    </source>
</evidence>
<dbReference type="Proteomes" id="UP000178943">
    <property type="component" value="Unassembled WGS sequence"/>
</dbReference>
<dbReference type="PANTHER" id="PTHR43811:SF19">
    <property type="entry name" value="39 KDA FK506-BINDING NUCLEAR PROTEIN"/>
    <property type="match status" value="1"/>
</dbReference>
<dbReference type="InterPro" id="IPR046357">
    <property type="entry name" value="PPIase_dom_sf"/>
</dbReference>
<evidence type="ECO:0000256" key="5">
    <source>
        <dbReference type="PROSITE-ProRule" id="PRU00277"/>
    </source>
</evidence>
<proteinExistence type="inferred from homology"/>
<dbReference type="EC" id="5.2.1.8" evidence="6"/>
<dbReference type="Pfam" id="PF01346">
    <property type="entry name" value="FKBP_N"/>
    <property type="match status" value="1"/>
</dbReference>
<reference evidence="8 9" key="1">
    <citation type="journal article" date="2016" name="Nat. Commun.">
        <title>Thousands of microbial genomes shed light on interconnected biogeochemical processes in an aquifer system.</title>
        <authorList>
            <person name="Anantharaman K."/>
            <person name="Brown C.T."/>
            <person name="Hug L.A."/>
            <person name="Sharon I."/>
            <person name="Castelle C.J."/>
            <person name="Probst A.J."/>
            <person name="Thomas B.C."/>
            <person name="Singh A."/>
            <person name="Wilkins M.J."/>
            <person name="Karaoz U."/>
            <person name="Brodie E.L."/>
            <person name="Williams K.H."/>
            <person name="Hubbard S.S."/>
            <person name="Banfield J.F."/>
        </authorList>
    </citation>
    <scope>NUCLEOTIDE SEQUENCE [LARGE SCALE GENOMIC DNA]</scope>
</reference>
<dbReference type="InterPro" id="IPR001179">
    <property type="entry name" value="PPIase_FKBP_dom"/>
</dbReference>
<protein>
    <recommendedName>
        <fullName evidence="6">Peptidyl-prolyl cis-trans isomerase</fullName>
        <ecNumber evidence="6">5.2.1.8</ecNumber>
    </recommendedName>
</protein>